<reference evidence="2 3" key="1">
    <citation type="journal article" date="2016" name="Nat. Commun.">
        <title>Thousands of microbial genomes shed light on interconnected biogeochemical processes in an aquifer system.</title>
        <authorList>
            <person name="Anantharaman K."/>
            <person name="Brown C.T."/>
            <person name="Hug L.A."/>
            <person name="Sharon I."/>
            <person name="Castelle C.J."/>
            <person name="Probst A.J."/>
            <person name="Thomas B.C."/>
            <person name="Singh A."/>
            <person name="Wilkins M.J."/>
            <person name="Karaoz U."/>
            <person name="Brodie E.L."/>
            <person name="Williams K.H."/>
            <person name="Hubbard S.S."/>
            <person name="Banfield J.F."/>
        </authorList>
    </citation>
    <scope>NUCLEOTIDE SEQUENCE [LARGE SCALE GENOMIC DNA]</scope>
</reference>
<sequence>MLQPTKKAAWCQELPSQKAQIPLNLSLSLAEFQQVTQGVAPSEMDQNWYIYYDDNWLNFCRAFTGACIFKVKFAPTHGGHKIVEAWASRDSAQYTNKEEKEDQHMITSLIYSLLLNKPVPPSLHIPGYSLINRAGQRKKLDALNVLIRIIYTVIFFGVFVVVMLSAAFGVEKAILDGLPRGLIFGPVALLMEGAIFYTAAIIPTFHRLPKSNVKALGHLMPYAVTIGATLFYYSRQGNLWQAIHIYSGPILVGTIIAYTFYITNELIREVNRQPKVKILSFGVVGLTIFVQGILCLYAAFYLLRIDFATIALYGGGLVERLLYFVCLAETLYDQNKLLNIKPNVRTN</sequence>
<dbReference type="Proteomes" id="UP000178951">
    <property type="component" value="Unassembled WGS sequence"/>
</dbReference>
<keyword evidence="1" id="KW-0812">Transmembrane</keyword>
<protein>
    <submittedName>
        <fullName evidence="2">Uncharacterized protein</fullName>
    </submittedName>
</protein>
<name>A0A1F4TUN0_UNCSA</name>
<feature type="transmembrane region" description="Helical" evidence="1">
    <location>
        <begin position="239"/>
        <end position="261"/>
    </location>
</feature>
<accession>A0A1F4TUN0</accession>
<feature type="transmembrane region" description="Helical" evidence="1">
    <location>
        <begin position="310"/>
        <end position="332"/>
    </location>
</feature>
<feature type="transmembrane region" description="Helical" evidence="1">
    <location>
        <begin position="215"/>
        <end position="233"/>
    </location>
</feature>
<feature type="transmembrane region" description="Helical" evidence="1">
    <location>
        <begin position="281"/>
        <end position="304"/>
    </location>
</feature>
<proteinExistence type="predicted"/>
<gene>
    <name evidence="2" type="ORF">A2311_02400</name>
</gene>
<evidence type="ECO:0000256" key="1">
    <source>
        <dbReference type="SAM" id="Phobius"/>
    </source>
</evidence>
<keyword evidence="1" id="KW-1133">Transmembrane helix</keyword>
<dbReference type="AlphaFoldDB" id="A0A1F4TUN0"/>
<comment type="caution">
    <text evidence="2">The sequence shown here is derived from an EMBL/GenBank/DDBJ whole genome shotgun (WGS) entry which is preliminary data.</text>
</comment>
<feature type="transmembrane region" description="Helical" evidence="1">
    <location>
        <begin position="145"/>
        <end position="170"/>
    </location>
</feature>
<evidence type="ECO:0000313" key="2">
    <source>
        <dbReference type="EMBL" id="OGC36371.1"/>
    </source>
</evidence>
<feature type="transmembrane region" description="Helical" evidence="1">
    <location>
        <begin position="182"/>
        <end position="203"/>
    </location>
</feature>
<organism evidence="2 3">
    <name type="scientific">candidate division WOR-1 bacterium RIFOXYB2_FULL_48_7</name>
    <dbReference type="NCBI Taxonomy" id="1802583"/>
    <lineage>
        <taxon>Bacteria</taxon>
        <taxon>Bacillati</taxon>
        <taxon>Saganbacteria</taxon>
    </lineage>
</organism>
<evidence type="ECO:0000313" key="3">
    <source>
        <dbReference type="Proteomes" id="UP000178951"/>
    </source>
</evidence>
<dbReference type="EMBL" id="MEUF01000015">
    <property type="protein sequence ID" value="OGC36371.1"/>
    <property type="molecule type" value="Genomic_DNA"/>
</dbReference>
<keyword evidence="1" id="KW-0472">Membrane</keyword>